<dbReference type="RefSeq" id="WP_072225566.1">
    <property type="nucleotide sequence ID" value="NZ_JAHRBM010000001.1"/>
</dbReference>
<proteinExistence type="predicted"/>
<dbReference type="AlphaFoldDB" id="A0A3T2I5Z6"/>
<comment type="caution">
    <text evidence="1">The sequence shown here is derived from an EMBL/GenBank/DDBJ whole genome shotgun (WGS) entry which is preliminary data.</text>
</comment>
<evidence type="ECO:0000313" key="1">
    <source>
        <dbReference type="EMBL" id="EAH0253647.1"/>
    </source>
</evidence>
<gene>
    <name evidence="1" type="ORF">D4U23_14740</name>
</gene>
<accession>A0A3T2I5Z6</accession>
<protein>
    <submittedName>
        <fullName evidence="1">Uncharacterized protein</fullName>
    </submittedName>
</protein>
<sequence length="79" mass="9486">MKRKTEKSHETLTKVTAYPPKTWLIYSYKLTTSKTFSFFPLFRMKIPNSQTPFLTSVVYSLFPHWFFDAKNEKKNREIS</sequence>
<organism evidence="1 2">
    <name type="scientific">Listeria monocytogenes</name>
    <dbReference type="NCBI Taxonomy" id="1639"/>
    <lineage>
        <taxon>Bacteria</taxon>
        <taxon>Bacillati</taxon>
        <taxon>Bacillota</taxon>
        <taxon>Bacilli</taxon>
        <taxon>Bacillales</taxon>
        <taxon>Listeriaceae</taxon>
        <taxon>Listeria</taxon>
    </lineage>
</organism>
<evidence type="ECO:0000313" key="2">
    <source>
        <dbReference type="Proteomes" id="UP000566597"/>
    </source>
</evidence>
<dbReference type="EMBL" id="AABEVT010000011">
    <property type="protein sequence ID" value="EAH0253647.1"/>
    <property type="molecule type" value="Genomic_DNA"/>
</dbReference>
<dbReference type="Proteomes" id="UP000566597">
    <property type="component" value="Unassembled WGS sequence"/>
</dbReference>
<name>A0A3T2I5Z6_LISMN</name>
<reference evidence="1 2" key="1">
    <citation type="submission" date="2019-04" db="EMBL/GenBank/DDBJ databases">
        <authorList>
            <person name="Ashton P.M."/>
            <person name="Dallman T."/>
            <person name="Nair S."/>
            <person name="De Pinna E."/>
            <person name="Peters T."/>
            <person name="Grant K."/>
        </authorList>
    </citation>
    <scope>NUCLEOTIDE SEQUENCE [LARGE SCALE GENOMIC DNA]</scope>
    <source>
        <strain evidence="1 2">406731</strain>
    </source>
</reference>